<evidence type="ECO:0000256" key="4">
    <source>
        <dbReference type="ARBA" id="ARBA00023136"/>
    </source>
</evidence>
<evidence type="ECO:0000313" key="9">
    <source>
        <dbReference type="Proteomes" id="UP001162483"/>
    </source>
</evidence>
<dbReference type="Pfam" id="PF00664">
    <property type="entry name" value="ABC_membrane"/>
    <property type="match status" value="1"/>
</dbReference>
<evidence type="ECO:0000256" key="6">
    <source>
        <dbReference type="SAM" id="Phobius"/>
    </source>
</evidence>
<dbReference type="PANTHER" id="PTHR43394:SF12">
    <property type="entry name" value="MULTIDRUG RESISTANCE PROTEIN 2"/>
    <property type="match status" value="1"/>
</dbReference>
<dbReference type="PANTHER" id="PTHR43394">
    <property type="entry name" value="ATP-DEPENDENT PERMEASE MDL1, MITOCHONDRIAL"/>
    <property type="match status" value="1"/>
</dbReference>
<evidence type="ECO:0000256" key="1">
    <source>
        <dbReference type="ARBA" id="ARBA00004141"/>
    </source>
</evidence>
<feature type="non-terminal residue" evidence="8">
    <location>
        <position position="340"/>
    </location>
</feature>
<dbReference type="Proteomes" id="UP001162483">
    <property type="component" value="Unassembled WGS sequence"/>
</dbReference>
<feature type="domain" description="ABC transmembrane type-1" evidence="7">
    <location>
        <begin position="77"/>
        <end position="340"/>
    </location>
</feature>
<dbReference type="InterPro" id="IPR011527">
    <property type="entry name" value="ABC1_TM_dom"/>
</dbReference>
<protein>
    <recommendedName>
        <fullName evidence="7">ABC transmembrane type-1 domain-containing protein</fullName>
    </recommendedName>
</protein>
<gene>
    <name evidence="8" type="ORF">SPARVUS_LOCUS11507570</name>
</gene>
<evidence type="ECO:0000256" key="3">
    <source>
        <dbReference type="ARBA" id="ARBA00022989"/>
    </source>
</evidence>
<organism evidence="8 9">
    <name type="scientific">Staurois parvus</name>
    <dbReference type="NCBI Taxonomy" id="386267"/>
    <lineage>
        <taxon>Eukaryota</taxon>
        <taxon>Metazoa</taxon>
        <taxon>Chordata</taxon>
        <taxon>Craniata</taxon>
        <taxon>Vertebrata</taxon>
        <taxon>Euteleostomi</taxon>
        <taxon>Amphibia</taxon>
        <taxon>Batrachia</taxon>
        <taxon>Anura</taxon>
        <taxon>Neobatrachia</taxon>
        <taxon>Ranoidea</taxon>
        <taxon>Ranidae</taxon>
        <taxon>Staurois</taxon>
    </lineage>
</organism>
<keyword evidence="3 6" id="KW-1133">Transmembrane helix</keyword>
<evidence type="ECO:0000259" key="7">
    <source>
        <dbReference type="PROSITE" id="PS50929"/>
    </source>
</evidence>
<dbReference type="Gene3D" id="1.20.1560.10">
    <property type="entry name" value="ABC transporter type 1, transmembrane domain"/>
    <property type="match status" value="1"/>
</dbReference>
<evidence type="ECO:0000256" key="2">
    <source>
        <dbReference type="ARBA" id="ARBA00022692"/>
    </source>
</evidence>
<proteinExistence type="predicted"/>
<feature type="transmembrane region" description="Helical" evidence="6">
    <location>
        <begin position="237"/>
        <end position="258"/>
    </location>
</feature>
<feature type="region of interest" description="Disordered" evidence="5">
    <location>
        <begin position="1"/>
        <end position="27"/>
    </location>
</feature>
<dbReference type="CDD" id="cd18577">
    <property type="entry name" value="ABC_6TM_Pgp_ABCB1_D1_like"/>
    <property type="match status" value="1"/>
</dbReference>
<dbReference type="EMBL" id="CATNWA010016500">
    <property type="protein sequence ID" value="CAI9593212.1"/>
    <property type="molecule type" value="Genomic_DNA"/>
</dbReference>
<dbReference type="SUPFAM" id="SSF90123">
    <property type="entry name" value="ABC transporter transmembrane region"/>
    <property type="match status" value="1"/>
</dbReference>
<dbReference type="PROSITE" id="PS50929">
    <property type="entry name" value="ABC_TM1F"/>
    <property type="match status" value="1"/>
</dbReference>
<feature type="transmembrane region" description="Helical" evidence="6">
    <location>
        <begin position="314"/>
        <end position="337"/>
    </location>
</feature>
<keyword evidence="2 6" id="KW-0812">Transmembrane</keyword>
<name>A0ABN9FBJ4_9NEOB</name>
<keyword evidence="4 6" id="KW-0472">Membrane</keyword>
<accession>A0ABN9FBJ4</accession>
<comment type="caution">
    <text evidence="8">The sequence shown here is derived from an EMBL/GenBank/DDBJ whole genome shotgun (WGS) entry which is preliminary data.</text>
</comment>
<dbReference type="InterPro" id="IPR039421">
    <property type="entry name" value="Type_1_exporter"/>
</dbReference>
<feature type="transmembrane region" description="Helical" evidence="6">
    <location>
        <begin position="211"/>
        <end position="231"/>
    </location>
</feature>
<comment type="subcellular location">
    <subcellularLocation>
        <location evidence="1">Membrane</location>
        <topology evidence="1">Multi-pass membrane protein</topology>
    </subcellularLocation>
</comment>
<feature type="transmembrane region" description="Helical" evidence="6">
    <location>
        <begin position="137"/>
        <end position="162"/>
    </location>
</feature>
<sequence>MTEGETDIAEHSDNTVESPSAEDANNPYFQYYEKTRSEIEKTNEGDTKLSCGKSPKEMVGFFELLRYADAFDIFLMVVGLMCAAANGTGLPILIIVFGDMTDSFVLSGINMNASINTSGCSEFLKTDIEDEMTRFSYYYVALGSAVFTLSIFQIWTFLVSAARQIMRIRQKFFRAVLHQEMSWFDSTQIGTLNSRLTDDINTIHEGLADKMCIFVQFLSTFLSGIIIGFVYGWKLTLVILSVSPLLGVSAAIWTKLVASFTSKELCAYAKAGAVAEEILTTIRTVIAFNGQQKAIDKYDANLVDARNVGVKKSVTLNVSMGLSQFLIFGAYALAFWYGTR</sequence>
<keyword evidence="9" id="KW-1185">Reference proteome</keyword>
<evidence type="ECO:0000256" key="5">
    <source>
        <dbReference type="SAM" id="MobiDB-lite"/>
    </source>
</evidence>
<evidence type="ECO:0000313" key="8">
    <source>
        <dbReference type="EMBL" id="CAI9593212.1"/>
    </source>
</evidence>
<feature type="transmembrane region" description="Helical" evidence="6">
    <location>
        <begin position="73"/>
        <end position="97"/>
    </location>
</feature>
<reference evidence="8" key="1">
    <citation type="submission" date="2023-05" db="EMBL/GenBank/DDBJ databases">
        <authorList>
            <person name="Stuckert A."/>
        </authorList>
    </citation>
    <scope>NUCLEOTIDE SEQUENCE</scope>
</reference>
<dbReference type="InterPro" id="IPR036640">
    <property type="entry name" value="ABC1_TM_sf"/>
</dbReference>